<dbReference type="EMBL" id="LTBB01000012">
    <property type="protein sequence ID" value="KYH28188.1"/>
    <property type="molecule type" value="Genomic_DNA"/>
</dbReference>
<dbReference type="Gene3D" id="3.30.450.40">
    <property type="match status" value="1"/>
</dbReference>
<evidence type="ECO:0000256" key="3">
    <source>
        <dbReference type="ARBA" id="ARBA00023163"/>
    </source>
</evidence>
<dbReference type="PANTHER" id="PTHR30136">
    <property type="entry name" value="HELIX-TURN-HELIX TRANSCRIPTIONAL REGULATOR, ICLR FAMILY"/>
    <property type="match status" value="1"/>
</dbReference>
<name>A0A151AKP0_9CLOT</name>
<keyword evidence="3" id="KW-0804">Transcription</keyword>
<keyword evidence="7" id="KW-1185">Reference proteome</keyword>
<dbReference type="SUPFAM" id="SSF55781">
    <property type="entry name" value="GAF domain-like"/>
    <property type="match status" value="1"/>
</dbReference>
<evidence type="ECO:0000256" key="2">
    <source>
        <dbReference type="ARBA" id="ARBA00023125"/>
    </source>
</evidence>
<dbReference type="AlphaFoldDB" id="A0A151AKP0"/>
<dbReference type="Proteomes" id="UP000075374">
    <property type="component" value="Unassembled WGS sequence"/>
</dbReference>
<organism evidence="6 7">
    <name type="scientific">Clostridium colicanis DSM 13634</name>
    <dbReference type="NCBI Taxonomy" id="1121305"/>
    <lineage>
        <taxon>Bacteria</taxon>
        <taxon>Bacillati</taxon>
        <taxon>Bacillota</taxon>
        <taxon>Clostridia</taxon>
        <taxon>Eubacteriales</taxon>
        <taxon>Clostridiaceae</taxon>
        <taxon>Clostridium</taxon>
    </lineage>
</organism>
<dbReference type="SMART" id="SM00346">
    <property type="entry name" value="HTH_ICLR"/>
    <property type="match status" value="1"/>
</dbReference>
<dbReference type="PROSITE" id="PS51077">
    <property type="entry name" value="HTH_ICLR"/>
    <property type="match status" value="1"/>
</dbReference>
<dbReference type="GO" id="GO:0003677">
    <property type="term" value="F:DNA binding"/>
    <property type="evidence" value="ECO:0007669"/>
    <property type="project" value="UniProtKB-KW"/>
</dbReference>
<feature type="domain" description="HTH iclR-type" evidence="4">
    <location>
        <begin position="6"/>
        <end position="68"/>
    </location>
</feature>
<gene>
    <name evidence="6" type="primary">kdgR_2</name>
    <name evidence="6" type="ORF">CLCOL_21410</name>
</gene>
<evidence type="ECO:0000256" key="1">
    <source>
        <dbReference type="ARBA" id="ARBA00023015"/>
    </source>
</evidence>
<dbReference type="Pfam" id="PF01614">
    <property type="entry name" value="IclR_C"/>
    <property type="match status" value="1"/>
</dbReference>
<feature type="domain" description="IclR-ED" evidence="5">
    <location>
        <begin position="69"/>
        <end position="250"/>
    </location>
</feature>
<keyword evidence="2" id="KW-0238">DNA-binding</keyword>
<dbReference type="InterPro" id="IPR036388">
    <property type="entry name" value="WH-like_DNA-bd_sf"/>
</dbReference>
<dbReference type="InterPro" id="IPR005471">
    <property type="entry name" value="Tscrpt_reg_IclR_N"/>
</dbReference>
<dbReference type="InterPro" id="IPR050707">
    <property type="entry name" value="HTH_MetabolicPath_Reg"/>
</dbReference>
<dbReference type="InterPro" id="IPR036390">
    <property type="entry name" value="WH_DNA-bd_sf"/>
</dbReference>
<reference evidence="6 7" key="1">
    <citation type="submission" date="2016-02" db="EMBL/GenBank/DDBJ databases">
        <title>Genome sequence of Clostridium colicanis DSM 13634.</title>
        <authorList>
            <person name="Poehlein A."/>
            <person name="Daniel R."/>
        </authorList>
    </citation>
    <scope>NUCLEOTIDE SEQUENCE [LARGE SCALE GENOMIC DNA]</scope>
    <source>
        <strain evidence="6 7">DSM 13634</strain>
    </source>
</reference>
<evidence type="ECO:0000259" key="5">
    <source>
        <dbReference type="PROSITE" id="PS51078"/>
    </source>
</evidence>
<dbReference type="InterPro" id="IPR029016">
    <property type="entry name" value="GAF-like_dom_sf"/>
</dbReference>
<dbReference type="PROSITE" id="PS51078">
    <property type="entry name" value="ICLR_ED"/>
    <property type="match status" value="1"/>
</dbReference>
<evidence type="ECO:0000313" key="7">
    <source>
        <dbReference type="Proteomes" id="UP000075374"/>
    </source>
</evidence>
<dbReference type="GO" id="GO:0045892">
    <property type="term" value="P:negative regulation of DNA-templated transcription"/>
    <property type="evidence" value="ECO:0007669"/>
    <property type="project" value="TreeGrafter"/>
</dbReference>
<dbReference type="InterPro" id="IPR014757">
    <property type="entry name" value="Tscrpt_reg_IclR_C"/>
</dbReference>
<keyword evidence="1" id="KW-0805">Transcription regulation</keyword>
<dbReference type="PATRIC" id="fig|1121305.3.peg.2142"/>
<dbReference type="GO" id="GO:0003700">
    <property type="term" value="F:DNA-binding transcription factor activity"/>
    <property type="evidence" value="ECO:0007669"/>
    <property type="project" value="TreeGrafter"/>
</dbReference>
<dbReference type="RefSeq" id="WP_061858947.1">
    <property type="nucleotide sequence ID" value="NZ_LTBB01000012.1"/>
</dbReference>
<accession>A0A151AKP0</accession>
<dbReference type="Gene3D" id="1.10.10.10">
    <property type="entry name" value="Winged helix-like DNA-binding domain superfamily/Winged helix DNA-binding domain"/>
    <property type="match status" value="1"/>
</dbReference>
<evidence type="ECO:0000259" key="4">
    <source>
        <dbReference type="PROSITE" id="PS51077"/>
    </source>
</evidence>
<dbReference type="PANTHER" id="PTHR30136:SF24">
    <property type="entry name" value="HTH-TYPE TRANSCRIPTIONAL REPRESSOR ALLR"/>
    <property type="match status" value="1"/>
</dbReference>
<sequence>MTETNHRPTSRVLDILELLAFSPDGYTLTEIANAINAPKSSIFPVVHTLLERNFIAFNNQTSKYVIGISSFAVGSSYIENIDSLDFVKKEMEHIVDVSSETCQIAVLDKGEVLYLAKIDSPEPIRLISAVGKRLPAYCTALGKALLCNFSKEELKKLYPQGLKPYTKNTITDIDVLYHQLCNIKKTNIATEFGESTEHVECLAVPICQGDKIIFSISVSIPVFRVTEEKNKLIEKLLLQSKTKIETLINSLDIDMNSIIFN</sequence>
<protein>
    <submittedName>
        <fullName evidence="6">Transcriptional regulator KdgR</fullName>
    </submittedName>
</protein>
<dbReference type="Pfam" id="PF09339">
    <property type="entry name" value="HTH_IclR"/>
    <property type="match status" value="1"/>
</dbReference>
<dbReference type="STRING" id="1121305.CLCOL_21410"/>
<proteinExistence type="predicted"/>
<comment type="caution">
    <text evidence="6">The sequence shown here is derived from an EMBL/GenBank/DDBJ whole genome shotgun (WGS) entry which is preliminary data.</text>
</comment>
<evidence type="ECO:0000313" key="6">
    <source>
        <dbReference type="EMBL" id="KYH28188.1"/>
    </source>
</evidence>
<dbReference type="SUPFAM" id="SSF46785">
    <property type="entry name" value="Winged helix' DNA-binding domain"/>
    <property type="match status" value="1"/>
</dbReference>